<evidence type="ECO:0000256" key="2">
    <source>
        <dbReference type="ARBA" id="ARBA00005051"/>
    </source>
</evidence>
<dbReference type="SUPFAM" id="SSF55083">
    <property type="entry name" value="6-hydroxymethyl-7,8-dihydropterin pyrophosphokinase, HPPK"/>
    <property type="match status" value="1"/>
</dbReference>
<evidence type="ECO:0000256" key="8">
    <source>
        <dbReference type="ARBA" id="ARBA00022909"/>
    </source>
</evidence>
<dbReference type="Gene3D" id="3.30.1130.10">
    <property type="match status" value="1"/>
</dbReference>
<protein>
    <recommendedName>
        <fullName evidence="9">Bifunctional folate synthesis protein</fullName>
    </recommendedName>
    <domain>
        <recommendedName>
            <fullName evidence="9">Dihydroneopterin aldolase</fullName>
            <shortName evidence="9">DHNA</shortName>
            <ecNumber evidence="9">4.1.2.25</ecNumber>
        </recommendedName>
        <alternativeName>
            <fullName evidence="9">7,8-dihydroneopterin aldolase</fullName>
        </alternativeName>
    </domain>
    <domain>
        <recommendedName>
            <fullName evidence="9">2-amino-4-hydroxy-6-hydroxymethyldihydropteridine pyrophosphokinase</fullName>
            <ecNumber evidence="9">2.7.6.3</ecNumber>
        </recommendedName>
        <alternativeName>
            <fullName evidence="9">6-hydroxymethyl-7,8-dihydropterin pyrophosphokinase</fullName>
            <shortName evidence="9">PPPK</shortName>
        </alternativeName>
        <alternativeName>
            <fullName evidence="9">7,8-dihydro-6-hydroxymethylpterin pyrophosphokinase</fullName>
            <shortName evidence="9">HPPK</shortName>
        </alternativeName>
    </domain>
</protein>
<organism evidence="11 12">
    <name type="scientific">Brotonthovivens ammoniilytica</name>
    <dbReference type="NCBI Taxonomy" id="2981725"/>
    <lineage>
        <taxon>Bacteria</taxon>
        <taxon>Bacillati</taxon>
        <taxon>Bacillota</taxon>
        <taxon>Clostridia</taxon>
        <taxon>Lachnospirales</taxon>
        <taxon>Lachnospiraceae</taxon>
        <taxon>Brotonthovivens</taxon>
    </lineage>
</organism>
<accession>A0ABT2TFD3</accession>
<sequence length="278" mass="32000">MDKIKIQNLEVFGKHGVFQEENTLGQKFLLNAVLYTDVRKAGMSDELADSIHYGDICHYMTDFMRNHTFKLIESAAEHLAEALLLNIKHLKAIDLEIKKPWAPIGLPIETVSVEIHRTWHDVCLSIGSNLGDRRKNLEFGIGQLRQMPSARNVRVSTFIETQPYGMTDQPEFFNGAVRFDTLSEPEELLKKLHEIEAAANRERTIHWGPRTLDLDIIFWDDLIYESDDLMIPHTDMQNRDFVLRPLAQLCPGKVHPVLGKTVLQMLQEKERESNEQTV</sequence>
<keyword evidence="4 11" id="KW-0808">Transferase</keyword>
<dbReference type="InterPro" id="IPR000550">
    <property type="entry name" value="Hppk"/>
</dbReference>
<dbReference type="InterPro" id="IPR006156">
    <property type="entry name" value="Dihydroneopterin_aldolase"/>
</dbReference>
<dbReference type="Pfam" id="PF01288">
    <property type="entry name" value="HPPK"/>
    <property type="match status" value="1"/>
</dbReference>
<evidence type="ECO:0000256" key="4">
    <source>
        <dbReference type="ARBA" id="ARBA00022679"/>
    </source>
</evidence>
<keyword evidence="12" id="KW-1185">Reference proteome</keyword>
<comment type="pathway">
    <text evidence="2">Cofactor biosynthesis; tetrahydrofolate biosynthesis; 2-amino-4-hydroxy-6-hydroxymethyl-7,8-dihydropteridine diphosphate from 7,8-dihydroneopterin triphosphate: step 4/4.</text>
</comment>
<dbReference type="EC" id="2.7.6.3" evidence="9"/>
<comment type="pathway">
    <text evidence="9">Cofactor biosynthesis; tetrahydrofolate biosynthesis; 2-amino-4-hydroxy-6-hydroxymethyl-7,8-dihydropteridine diphosphate from 7,8-dihydroneopterin triphosphate: step 3/4.</text>
</comment>
<comment type="similarity">
    <text evidence="3">In the N-terminal section; belongs to the DHNA family.</text>
</comment>
<feature type="domain" description="7,8-dihydro-6-hydroxymethylpterin-pyrophosphokinase" evidence="10">
    <location>
        <begin position="206"/>
        <end position="217"/>
    </location>
</feature>
<dbReference type="PANTHER" id="PTHR43071:SF1">
    <property type="entry name" value="2-AMINO-4-HYDROXY-6-HYDROXYMETHYLDIHYDROPTERIDINE PYROPHOSPHOKINASE"/>
    <property type="match status" value="1"/>
</dbReference>
<evidence type="ECO:0000313" key="11">
    <source>
        <dbReference type="EMBL" id="MCU6760890.1"/>
    </source>
</evidence>
<dbReference type="PROSITE" id="PS00794">
    <property type="entry name" value="HPPK"/>
    <property type="match status" value="1"/>
</dbReference>
<dbReference type="InterPro" id="IPR035907">
    <property type="entry name" value="Hppk_sf"/>
</dbReference>
<keyword evidence="8 9" id="KW-0289">Folate biosynthesis</keyword>
<evidence type="ECO:0000256" key="7">
    <source>
        <dbReference type="ARBA" id="ARBA00022840"/>
    </source>
</evidence>
<dbReference type="EMBL" id="JAOQJQ010000001">
    <property type="protein sequence ID" value="MCU6760890.1"/>
    <property type="molecule type" value="Genomic_DNA"/>
</dbReference>
<dbReference type="NCBIfam" id="TIGR00525">
    <property type="entry name" value="folB"/>
    <property type="match status" value="1"/>
</dbReference>
<evidence type="ECO:0000256" key="5">
    <source>
        <dbReference type="ARBA" id="ARBA00022741"/>
    </source>
</evidence>
<dbReference type="NCBIfam" id="TIGR01498">
    <property type="entry name" value="folK"/>
    <property type="match status" value="1"/>
</dbReference>
<evidence type="ECO:0000256" key="1">
    <source>
        <dbReference type="ARBA" id="ARBA00000198"/>
    </source>
</evidence>
<dbReference type="RefSeq" id="WP_158423770.1">
    <property type="nucleotide sequence ID" value="NZ_JAOQJQ010000001.1"/>
</dbReference>
<name>A0ABT2TFD3_9FIRM</name>
<comment type="catalytic activity">
    <reaction evidence="1">
        <text>6-hydroxymethyl-7,8-dihydropterin + ATP = (7,8-dihydropterin-6-yl)methyl diphosphate + AMP + H(+)</text>
        <dbReference type="Rhea" id="RHEA:11412"/>
        <dbReference type="ChEBI" id="CHEBI:15378"/>
        <dbReference type="ChEBI" id="CHEBI:30616"/>
        <dbReference type="ChEBI" id="CHEBI:44841"/>
        <dbReference type="ChEBI" id="CHEBI:72950"/>
        <dbReference type="ChEBI" id="CHEBI:456215"/>
        <dbReference type="EC" id="2.7.6.3"/>
    </reaction>
</comment>
<comment type="catalytic activity">
    <reaction evidence="9">
        <text>7,8-dihydroneopterin = 6-hydroxymethyl-7,8-dihydropterin + glycolaldehyde</text>
        <dbReference type="Rhea" id="RHEA:10540"/>
        <dbReference type="ChEBI" id="CHEBI:17001"/>
        <dbReference type="ChEBI" id="CHEBI:17071"/>
        <dbReference type="ChEBI" id="CHEBI:44841"/>
        <dbReference type="EC" id="4.1.2.25"/>
    </reaction>
</comment>
<keyword evidence="7" id="KW-0067">ATP-binding</keyword>
<keyword evidence="6" id="KW-0418">Kinase</keyword>
<gene>
    <name evidence="11" type="primary">folK</name>
    <name evidence="11" type="ORF">OCV88_00900</name>
</gene>
<reference evidence="11 12" key="1">
    <citation type="journal article" date="2021" name="ISME Commun">
        <title>Automated analysis of genomic sequences facilitates high-throughput and comprehensive description of bacteria.</title>
        <authorList>
            <person name="Hitch T.C.A."/>
        </authorList>
    </citation>
    <scope>NUCLEOTIDE SEQUENCE [LARGE SCALE GENOMIC DNA]</scope>
    <source>
        <strain evidence="11 12">Sanger_109</strain>
    </source>
</reference>
<dbReference type="InterPro" id="IPR043133">
    <property type="entry name" value="GTP-CH-I_C/QueF"/>
</dbReference>
<dbReference type="GO" id="GO:0003848">
    <property type="term" value="F:2-amino-4-hydroxy-6-hydroxymethyldihydropteridine diphosphokinase activity"/>
    <property type="evidence" value="ECO:0007669"/>
    <property type="project" value="UniProtKB-EC"/>
</dbReference>
<evidence type="ECO:0000256" key="3">
    <source>
        <dbReference type="ARBA" id="ARBA00009640"/>
    </source>
</evidence>
<dbReference type="NCBIfam" id="TIGR00526">
    <property type="entry name" value="folB_dom"/>
    <property type="match status" value="1"/>
</dbReference>
<dbReference type="Proteomes" id="UP001652442">
    <property type="component" value="Unassembled WGS sequence"/>
</dbReference>
<evidence type="ECO:0000313" key="12">
    <source>
        <dbReference type="Proteomes" id="UP001652442"/>
    </source>
</evidence>
<dbReference type="Pfam" id="PF02152">
    <property type="entry name" value="FolB"/>
    <property type="match status" value="1"/>
</dbReference>
<evidence type="ECO:0000256" key="9">
    <source>
        <dbReference type="RuleBase" id="RU362079"/>
    </source>
</evidence>
<keyword evidence="5" id="KW-0547">Nucleotide-binding</keyword>
<dbReference type="InterPro" id="IPR006157">
    <property type="entry name" value="FolB_dom"/>
</dbReference>
<comment type="similarity">
    <text evidence="9">Belongs to the DHNA family.</text>
</comment>
<dbReference type="SMART" id="SM00905">
    <property type="entry name" value="FolB"/>
    <property type="match status" value="1"/>
</dbReference>
<dbReference type="CDD" id="cd00483">
    <property type="entry name" value="HPPK"/>
    <property type="match status" value="1"/>
</dbReference>
<dbReference type="PANTHER" id="PTHR43071">
    <property type="entry name" value="2-AMINO-4-HYDROXY-6-HYDROXYMETHYLDIHYDROPTERIDINE PYROPHOSPHOKINASE"/>
    <property type="match status" value="1"/>
</dbReference>
<proteinExistence type="inferred from homology"/>
<keyword evidence="9" id="KW-0456">Lyase</keyword>
<dbReference type="Gene3D" id="3.30.70.560">
    <property type="entry name" value="7,8-Dihydro-6-hydroxymethylpterin-pyrophosphokinase HPPK"/>
    <property type="match status" value="1"/>
</dbReference>
<evidence type="ECO:0000259" key="10">
    <source>
        <dbReference type="PROSITE" id="PS00794"/>
    </source>
</evidence>
<dbReference type="EC" id="4.1.2.25" evidence="9"/>
<comment type="function">
    <text evidence="9">Catalyzes the conversion of 7,8-dihydroneopterin to 6-hydroxymethyl-7,8-dihydropterin.</text>
</comment>
<evidence type="ECO:0000256" key="6">
    <source>
        <dbReference type="ARBA" id="ARBA00022777"/>
    </source>
</evidence>
<dbReference type="CDD" id="cd00534">
    <property type="entry name" value="DHNA_DHNTPE"/>
    <property type="match status" value="1"/>
</dbReference>
<dbReference type="SUPFAM" id="SSF55620">
    <property type="entry name" value="Tetrahydrobiopterin biosynthesis enzymes-like"/>
    <property type="match status" value="1"/>
</dbReference>
<comment type="caution">
    <text evidence="11">The sequence shown here is derived from an EMBL/GenBank/DDBJ whole genome shotgun (WGS) entry which is preliminary data.</text>
</comment>